<organism evidence="1 2">
    <name type="scientific">Aeromicrobium panaciterrae</name>
    <dbReference type="NCBI Taxonomy" id="363861"/>
    <lineage>
        <taxon>Bacteria</taxon>
        <taxon>Bacillati</taxon>
        <taxon>Actinomycetota</taxon>
        <taxon>Actinomycetes</taxon>
        <taxon>Propionibacteriales</taxon>
        <taxon>Nocardioidaceae</taxon>
        <taxon>Aeromicrobium</taxon>
    </lineage>
</organism>
<comment type="caution">
    <text evidence="1">The sequence shown here is derived from an EMBL/GenBank/DDBJ whole genome shotgun (WGS) entry which is preliminary data.</text>
</comment>
<evidence type="ECO:0000313" key="1">
    <source>
        <dbReference type="EMBL" id="MDR7085882.1"/>
    </source>
</evidence>
<dbReference type="SUPFAM" id="SSF56112">
    <property type="entry name" value="Protein kinase-like (PK-like)"/>
    <property type="match status" value="1"/>
</dbReference>
<dbReference type="Gene3D" id="3.30.200.20">
    <property type="entry name" value="Phosphorylase Kinase, domain 1"/>
    <property type="match status" value="1"/>
</dbReference>
<gene>
    <name evidence="1" type="ORF">J2X11_000721</name>
</gene>
<accession>A0ABU1UL32</accession>
<dbReference type="RefSeq" id="WP_309966871.1">
    <property type="nucleotide sequence ID" value="NZ_JAVDWH010000001.1"/>
</dbReference>
<dbReference type="EMBL" id="JAVDWH010000001">
    <property type="protein sequence ID" value="MDR7085882.1"/>
    <property type="molecule type" value="Genomic_DNA"/>
</dbReference>
<proteinExistence type="predicted"/>
<dbReference type="InterPro" id="IPR011009">
    <property type="entry name" value="Kinase-like_dom_sf"/>
</dbReference>
<name>A0ABU1UL32_9ACTN</name>
<dbReference type="Proteomes" id="UP001257739">
    <property type="component" value="Unassembled WGS sequence"/>
</dbReference>
<evidence type="ECO:0000313" key="2">
    <source>
        <dbReference type="Proteomes" id="UP001257739"/>
    </source>
</evidence>
<dbReference type="PANTHER" id="PTHR22603">
    <property type="entry name" value="CHOLINE/ETHANOALAMINE KINASE"/>
    <property type="match status" value="1"/>
</dbReference>
<dbReference type="CDD" id="cd05151">
    <property type="entry name" value="ChoK-like"/>
    <property type="match status" value="1"/>
</dbReference>
<keyword evidence="2" id="KW-1185">Reference proteome</keyword>
<reference evidence="1 2" key="1">
    <citation type="submission" date="2023-07" db="EMBL/GenBank/DDBJ databases">
        <title>Sorghum-associated microbial communities from plants grown in Nebraska, USA.</title>
        <authorList>
            <person name="Schachtman D."/>
        </authorList>
    </citation>
    <scope>NUCLEOTIDE SEQUENCE [LARGE SCALE GENOMIC DNA]</scope>
    <source>
        <strain evidence="1 2">BE248</strain>
    </source>
</reference>
<sequence>MTDLEALLDQVPALAGNPRTIEDLSGGLTNRNLKVTTPDGVFVARLNLSDSALLDIDREAEAFNTRAAEASGVGAPYVDFRPDLGLLVIGFIEGRTFTDVDLRTAGALDRVAIALRTLHSGPRFQNDFDMFVRQSTYLRTCVDRGFKIPDGYEDFSRDFARIQGALSVNPVESVPCNNDLLAGNIVDDGSKLWLIDYEYSGNNDPYFELGNCWTECGLDDDHLAELVTAYVGRESPALLARTRLRAVTSRYGWSLWGFIQAETRDDDFDFYGWGQERFDKAVADFRSPEFATWLEAAAS</sequence>
<dbReference type="Gene3D" id="3.90.1200.10">
    <property type="match status" value="1"/>
</dbReference>
<dbReference type="Pfam" id="PF01633">
    <property type="entry name" value="Choline_kinase"/>
    <property type="match status" value="1"/>
</dbReference>
<protein>
    <submittedName>
        <fullName evidence="1">Thiamine kinase-like enzyme</fullName>
    </submittedName>
</protein>
<dbReference type="PANTHER" id="PTHR22603:SF66">
    <property type="entry name" value="ETHANOLAMINE KINASE"/>
    <property type="match status" value="1"/>
</dbReference>